<name>A0A9N9HCJ6_9GLOM</name>
<dbReference type="InterPro" id="IPR036397">
    <property type="entry name" value="RNaseH_sf"/>
</dbReference>
<organism evidence="1 2">
    <name type="scientific">Ambispora gerdemannii</name>
    <dbReference type="NCBI Taxonomy" id="144530"/>
    <lineage>
        <taxon>Eukaryota</taxon>
        <taxon>Fungi</taxon>
        <taxon>Fungi incertae sedis</taxon>
        <taxon>Mucoromycota</taxon>
        <taxon>Glomeromycotina</taxon>
        <taxon>Glomeromycetes</taxon>
        <taxon>Archaeosporales</taxon>
        <taxon>Ambisporaceae</taxon>
        <taxon>Ambispora</taxon>
    </lineage>
</organism>
<dbReference type="EMBL" id="CAJVPL010008447">
    <property type="protein sequence ID" value="CAG8674372.1"/>
    <property type="molecule type" value="Genomic_DNA"/>
</dbReference>
<evidence type="ECO:0000313" key="2">
    <source>
        <dbReference type="Proteomes" id="UP000789831"/>
    </source>
</evidence>
<comment type="caution">
    <text evidence="1">The sequence shown here is derived from an EMBL/GenBank/DDBJ whole genome shotgun (WGS) entry which is preliminary data.</text>
</comment>
<sequence>NLVDLERLVQEAWRDMSPELCRRLVDSMLNRVNACINAGGGPTKY</sequence>
<protein>
    <submittedName>
        <fullName evidence="1">1262_t:CDS:1</fullName>
    </submittedName>
</protein>
<accession>A0A9N9HCJ6</accession>
<dbReference type="OrthoDB" id="2446457at2759"/>
<feature type="non-terminal residue" evidence="1">
    <location>
        <position position="1"/>
    </location>
</feature>
<keyword evidence="2" id="KW-1185">Reference proteome</keyword>
<dbReference type="Proteomes" id="UP000789831">
    <property type="component" value="Unassembled WGS sequence"/>
</dbReference>
<dbReference type="AlphaFoldDB" id="A0A9N9HCJ6"/>
<gene>
    <name evidence="1" type="ORF">AGERDE_LOCUS12399</name>
</gene>
<evidence type="ECO:0000313" key="1">
    <source>
        <dbReference type="EMBL" id="CAG8674372.1"/>
    </source>
</evidence>
<dbReference type="GO" id="GO:0003676">
    <property type="term" value="F:nucleic acid binding"/>
    <property type="evidence" value="ECO:0007669"/>
    <property type="project" value="InterPro"/>
</dbReference>
<proteinExistence type="predicted"/>
<dbReference type="Gene3D" id="3.30.420.10">
    <property type="entry name" value="Ribonuclease H-like superfamily/Ribonuclease H"/>
    <property type="match status" value="1"/>
</dbReference>
<reference evidence="1" key="1">
    <citation type="submission" date="2021-06" db="EMBL/GenBank/DDBJ databases">
        <authorList>
            <person name="Kallberg Y."/>
            <person name="Tangrot J."/>
            <person name="Rosling A."/>
        </authorList>
    </citation>
    <scope>NUCLEOTIDE SEQUENCE</scope>
    <source>
        <strain evidence="1">MT106</strain>
    </source>
</reference>